<dbReference type="Pfam" id="PF07859">
    <property type="entry name" value="Abhydrolase_3"/>
    <property type="match status" value="1"/>
</dbReference>
<dbReference type="RefSeq" id="WP_192762841.1">
    <property type="nucleotide sequence ID" value="NZ_JADBDZ010000001.1"/>
</dbReference>
<reference evidence="3 4" key="1">
    <citation type="submission" date="2020-10" db="EMBL/GenBank/DDBJ databases">
        <title>Sequencing the genomes of 1000 actinobacteria strains.</title>
        <authorList>
            <person name="Klenk H.-P."/>
        </authorList>
    </citation>
    <scope>NUCLEOTIDE SEQUENCE [LARGE SCALE GENOMIC DNA]</scope>
    <source>
        <strain evidence="3 4">DSM 46744</strain>
    </source>
</reference>
<dbReference type="Proteomes" id="UP000627838">
    <property type="component" value="Unassembled WGS sequence"/>
</dbReference>
<sequence>MTGEVRIETGYAGRLVRPPEPVETVVLYAHDGLDPRAEQEPALEAASRLALGAKARVLCARHAPHRPAAIEDVHAAYRYARSLGPVVVVGRRLGAGLVTALLLRLRDRGAAMPEGGVLISGLLDLTMQGASLLLNAGGDPAFDAAALRGRLADYAAGTAPDDPLVSPLFGNMHGLPPLRLLVAGNDPLLDDSLAFAARAARSGVTVDLRVRADAAALGRAAVPETAAFIAASAHGRSATGPAVAPSL</sequence>
<dbReference type="PANTHER" id="PTHR48081:SF8">
    <property type="entry name" value="ALPHA_BETA HYDROLASE FOLD-3 DOMAIN-CONTAINING PROTEIN-RELATED"/>
    <property type="match status" value="1"/>
</dbReference>
<keyword evidence="4" id="KW-1185">Reference proteome</keyword>
<dbReference type="InterPro" id="IPR013094">
    <property type="entry name" value="AB_hydrolase_3"/>
</dbReference>
<accession>A0ABR9K202</accession>
<gene>
    <name evidence="3" type="ORF">H4W34_006694</name>
</gene>
<dbReference type="EMBL" id="JADBDZ010000001">
    <property type="protein sequence ID" value="MBE1536861.1"/>
    <property type="molecule type" value="Genomic_DNA"/>
</dbReference>
<dbReference type="PANTHER" id="PTHR48081">
    <property type="entry name" value="AB HYDROLASE SUPERFAMILY PROTEIN C4A8.06C"/>
    <property type="match status" value="1"/>
</dbReference>
<name>A0ABR9K202_9ACTN</name>
<dbReference type="InterPro" id="IPR029058">
    <property type="entry name" value="AB_hydrolase_fold"/>
</dbReference>
<feature type="domain" description="Alpha/beta hydrolase fold-3" evidence="2">
    <location>
        <begin position="52"/>
        <end position="210"/>
    </location>
</feature>
<dbReference type="InterPro" id="IPR050300">
    <property type="entry name" value="GDXG_lipolytic_enzyme"/>
</dbReference>
<proteinExistence type="predicted"/>
<evidence type="ECO:0000256" key="1">
    <source>
        <dbReference type="ARBA" id="ARBA00022801"/>
    </source>
</evidence>
<comment type="caution">
    <text evidence="3">The sequence shown here is derived from an EMBL/GenBank/DDBJ whole genome shotgun (WGS) entry which is preliminary data.</text>
</comment>
<keyword evidence="1" id="KW-0378">Hydrolase</keyword>
<evidence type="ECO:0000313" key="4">
    <source>
        <dbReference type="Proteomes" id="UP000627838"/>
    </source>
</evidence>
<evidence type="ECO:0000259" key="2">
    <source>
        <dbReference type="Pfam" id="PF07859"/>
    </source>
</evidence>
<evidence type="ECO:0000313" key="3">
    <source>
        <dbReference type="EMBL" id="MBE1536861.1"/>
    </source>
</evidence>
<protein>
    <submittedName>
        <fullName evidence="3">Acetyl esterase/lipase</fullName>
    </submittedName>
</protein>
<dbReference type="SUPFAM" id="SSF53474">
    <property type="entry name" value="alpha/beta-Hydrolases"/>
    <property type="match status" value="1"/>
</dbReference>
<organism evidence="3 4">
    <name type="scientific">Actinomadura algeriensis</name>
    <dbReference type="NCBI Taxonomy" id="1679523"/>
    <lineage>
        <taxon>Bacteria</taxon>
        <taxon>Bacillati</taxon>
        <taxon>Actinomycetota</taxon>
        <taxon>Actinomycetes</taxon>
        <taxon>Streptosporangiales</taxon>
        <taxon>Thermomonosporaceae</taxon>
        <taxon>Actinomadura</taxon>
    </lineage>
</organism>
<dbReference type="Gene3D" id="3.40.50.1820">
    <property type="entry name" value="alpha/beta hydrolase"/>
    <property type="match status" value="1"/>
</dbReference>